<dbReference type="EMBL" id="VZOJ01000002">
    <property type="protein sequence ID" value="KAB0644560.1"/>
    <property type="molecule type" value="Genomic_DNA"/>
</dbReference>
<dbReference type="RefSeq" id="WP_151062590.1">
    <property type="nucleotide sequence ID" value="NZ_CABVPL010000004.1"/>
</dbReference>
<evidence type="ECO:0000259" key="2">
    <source>
        <dbReference type="SMART" id="SM00528"/>
    </source>
</evidence>
<dbReference type="EMBL" id="CABVPL010000004">
    <property type="protein sequence ID" value="VWB20085.1"/>
    <property type="molecule type" value="Genomic_DNA"/>
</dbReference>
<dbReference type="AlphaFoldDB" id="A0A6H9T5I4"/>
<reference evidence="4 6" key="2">
    <citation type="submission" date="2019-09" db="EMBL/GenBank/DDBJ databases">
        <authorList>
            <person name="Depoorter E."/>
        </authorList>
    </citation>
    <scope>NUCLEOTIDE SEQUENCE [LARGE SCALE GENOMIC DNA]</scope>
    <source>
        <strain evidence="4">LMG 24064</strain>
    </source>
</reference>
<reference evidence="3 5" key="1">
    <citation type="submission" date="2019-09" db="EMBL/GenBank/DDBJ databases">
        <title>Draft genome sequences of 48 bacterial type strains from the CCUG.</title>
        <authorList>
            <person name="Tunovic T."/>
            <person name="Pineiro-Iglesias B."/>
            <person name="Unosson C."/>
            <person name="Inganas E."/>
            <person name="Ohlen M."/>
            <person name="Cardew S."/>
            <person name="Jensie-Markopoulos S."/>
            <person name="Salva-Serra F."/>
            <person name="Jaen-Luchoro D."/>
            <person name="Karlsson R."/>
            <person name="Svensson-Stadler L."/>
            <person name="Chun J."/>
            <person name="Moore E."/>
        </authorList>
    </citation>
    <scope>NUCLEOTIDE SEQUENCE [LARGE SCALE GENOMIC DNA]</scope>
    <source>
        <strain evidence="3 5">CCUG 54555</strain>
    </source>
</reference>
<proteinExistence type="predicted"/>
<organism evidence="3 5">
    <name type="scientific">Burkholderia latens</name>
    <dbReference type="NCBI Taxonomy" id="488446"/>
    <lineage>
        <taxon>Bacteria</taxon>
        <taxon>Pseudomonadati</taxon>
        <taxon>Pseudomonadota</taxon>
        <taxon>Betaproteobacteria</taxon>
        <taxon>Burkholderiales</taxon>
        <taxon>Burkholderiaceae</taxon>
        <taxon>Burkholderia</taxon>
        <taxon>Burkholderia cepacia complex</taxon>
    </lineage>
</organism>
<dbReference type="SMART" id="SM00528">
    <property type="entry name" value="HNS"/>
    <property type="match status" value="1"/>
</dbReference>
<evidence type="ECO:0000313" key="5">
    <source>
        <dbReference type="Proteomes" id="UP000430232"/>
    </source>
</evidence>
<evidence type="ECO:0000313" key="4">
    <source>
        <dbReference type="EMBL" id="VWB20085.1"/>
    </source>
</evidence>
<evidence type="ECO:0000313" key="6">
    <source>
        <dbReference type="Proteomes" id="UP000494222"/>
    </source>
</evidence>
<evidence type="ECO:0000313" key="3">
    <source>
        <dbReference type="EMBL" id="KAB0644560.1"/>
    </source>
</evidence>
<dbReference type="GO" id="GO:0003677">
    <property type="term" value="F:DNA binding"/>
    <property type="evidence" value="ECO:0007669"/>
    <property type="project" value="InterPro"/>
</dbReference>
<feature type="region of interest" description="Disordered" evidence="1">
    <location>
        <begin position="66"/>
        <end position="97"/>
    </location>
</feature>
<protein>
    <submittedName>
        <fullName evidence="3">H-NS histone family protein</fullName>
    </submittedName>
    <submittedName>
        <fullName evidence="4">Histone family protein nucleoid-structuring protein H-NS</fullName>
    </submittedName>
</protein>
<dbReference type="OrthoDB" id="5297879at2"/>
<dbReference type="SUPFAM" id="SSF81273">
    <property type="entry name" value="H-NS histone-like proteins"/>
    <property type="match status" value="1"/>
</dbReference>
<evidence type="ECO:0000256" key="1">
    <source>
        <dbReference type="SAM" id="MobiDB-lite"/>
    </source>
</evidence>
<keyword evidence="5" id="KW-1185">Reference proteome</keyword>
<dbReference type="Pfam" id="PF00816">
    <property type="entry name" value="Histone_HNS"/>
    <property type="match status" value="1"/>
</dbReference>
<sequence length="97" mass="10807">MSTYHELLAKRAALEAEIDAAKGAARETALKEVRQLVSEFDLSAREVYGARATRKRGRVEAKYRHPDTGATWSGRGRPPAWIDGKDRTPFEIQHSAA</sequence>
<dbReference type="InterPro" id="IPR027444">
    <property type="entry name" value="H-NS_C_dom"/>
</dbReference>
<dbReference type="Gene3D" id="4.10.430.30">
    <property type="match status" value="1"/>
</dbReference>
<dbReference type="Proteomes" id="UP000494222">
    <property type="component" value="Unassembled WGS sequence"/>
</dbReference>
<dbReference type="Proteomes" id="UP000430232">
    <property type="component" value="Unassembled WGS sequence"/>
</dbReference>
<dbReference type="GeneID" id="99788045"/>
<name>A0A6H9T5I4_9BURK</name>
<feature type="domain" description="DNA-binding protein H-NS-like C-terminal" evidence="2">
    <location>
        <begin position="53"/>
        <end position="92"/>
    </location>
</feature>
<accession>A0A6H9T5I4</accession>
<gene>
    <name evidence="4" type="ORF">BLA24064_00772</name>
    <name evidence="3" type="ORF">F7R21_01820</name>
</gene>